<evidence type="ECO:0000256" key="1">
    <source>
        <dbReference type="ARBA" id="ARBA00004123"/>
    </source>
</evidence>
<protein>
    <submittedName>
        <fullName evidence="9">Transcription factor bHLH84</fullName>
    </submittedName>
</protein>
<dbReference type="SMART" id="SM00353">
    <property type="entry name" value="HLH"/>
    <property type="match status" value="1"/>
</dbReference>
<keyword evidence="4" id="KW-0238">DNA-binding</keyword>
<organism evidence="9 10">
    <name type="scientific">Dendrobium catenatum</name>
    <dbReference type="NCBI Taxonomy" id="906689"/>
    <lineage>
        <taxon>Eukaryota</taxon>
        <taxon>Viridiplantae</taxon>
        <taxon>Streptophyta</taxon>
        <taxon>Embryophyta</taxon>
        <taxon>Tracheophyta</taxon>
        <taxon>Spermatophyta</taxon>
        <taxon>Magnoliopsida</taxon>
        <taxon>Liliopsida</taxon>
        <taxon>Asparagales</taxon>
        <taxon>Orchidaceae</taxon>
        <taxon>Epidendroideae</taxon>
        <taxon>Malaxideae</taxon>
        <taxon>Dendrobiinae</taxon>
        <taxon>Dendrobium</taxon>
    </lineage>
</organism>
<dbReference type="CDD" id="cd11454">
    <property type="entry name" value="bHLH_AtIND_like"/>
    <property type="match status" value="1"/>
</dbReference>
<dbReference type="InterPro" id="IPR045843">
    <property type="entry name" value="IND-like"/>
</dbReference>
<dbReference type="AlphaFoldDB" id="A0A2I0VEV6"/>
<dbReference type="EMBL" id="KZ503721">
    <property type="protein sequence ID" value="PKU61940.1"/>
    <property type="molecule type" value="Genomic_DNA"/>
</dbReference>
<keyword evidence="6" id="KW-0539">Nucleus</keyword>
<feature type="domain" description="BHLH" evidence="8">
    <location>
        <begin position="300"/>
        <end position="349"/>
    </location>
</feature>
<dbReference type="Pfam" id="PF00010">
    <property type="entry name" value="HLH"/>
    <property type="match status" value="1"/>
</dbReference>
<dbReference type="Gene3D" id="4.10.280.10">
    <property type="entry name" value="Helix-loop-helix DNA-binding domain"/>
    <property type="match status" value="1"/>
</dbReference>
<evidence type="ECO:0000256" key="6">
    <source>
        <dbReference type="ARBA" id="ARBA00023242"/>
    </source>
</evidence>
<accession>A0A2I0VEV6</accession>
<reference evidence="9 10" key="2">
    <citation type="journal article" date="2017" name="Nature">
        <title>The Apostasia genome and the evolution of orchids.</title>
        <authorList>
            <person name="Zhang G.Q."/>
            <person name="Liu K.W."/>
            <person name="Li Z."/>
            <person name="Lohaus R."/>
            <person name="Hsiao Y.Y."/>
            <person name="Niu S.C."/>
            <person name="Wang J.Y."/>
            <person name="Lin Y.C."/>
            <person name="Xu Q."/>
            <person name="Chen L.J."/>
            <person name="Yoshida K."/>
            <person name="Fujiwara S."/>
            <person name="Wang Z.W."/>
            <person name="Zhang Y.Q."/>
            <person name="Mitsuda N."/>
            <person name="Wang M."/>
            <person name="Liu G.H."/>
            <person name="Pecoraro L."/>
            <person name="Huang H.X."/>
            <person name="Xiao X.J."/>
            <person name="Lin M."/>
            <person name="Wu X.Y."/>
            <person name="Wu W.L."/>
            <person name="Chen Y.Y."/>
            <person name="Chang S.B."/>
            <person name="Sakamoto S."/>
            <person name="Ohme-Takagi M."/>
            <person name="Yagi M."/>
            <person name="Zeng S.J."/>
            <person name="Shen C.Y."/>
            <person name="Yeh C.M."/>
            <person name="Luo Y.B."/>
            <person name="Tsai W.C."/>
            <person name="Van de Peer Y."/>
            <person name="Liu Z.J."/>
        </authorList>
    </citation>
    <scope>NUCLEOTIDE SEQUENCE [LARGE SCALE GENOMIC DNA]</scope>
    <source>
        <tissue evidence="9">The whole plant</tissue>
    </source>
</reference>
<dbReference type="FunFam" id="4.10.280.10:FF:000022">
    <property type="entry name" value="Basic helix-loop-helix transcription factor"/>
    <property type="match status" value="1"/>
</dbReference>
<sequence length="386" mass="43241">MESITLVISSTLIRSGRIEPIGQVPSLTSRKELEGVASESSWSSFNSTMATEESELLAQFLGIPTFSIELEHEPSMFMQSLLWSDHGIDAYYGFQDVNTNMCYWPMENSCNFTSLSNSNKQISEYEGYYSNMEPNMMSTIGIRSKPILLCMEEDNINTASYKTDRRHHFDDKNFMNDGEDIGGIKKSQGKRKIQVCDCAVDSINIQSSSKKRIRASWQEEKSSGKSSKSKKADVNVEVGEEEVDNASAHIVQSSSCYSSEDEANTSQELNGGDDTSTSTSFNGSMVSLNSNRKKRAGRGSATDPQSLYARKRRERINERLKILQNLIPNGTKVDISTMLEEAIQYVKFLQVQIKLLSSDELWMYAPIAYNGINIDLDLKMSPLKIG</sequence>
<proteinExistence type="inferred from homology"/>
<evidence type="ECO:0000256" key="3">
    <source>
        <dbReference type="ARBA" id="ARBA00023015"/>
    </source>
</evidence>
<comment type="similarity">
    <text evidence="2">Belongs to the bHLH protein family.</text>
</comment>
<dbReference type="PROSITE" id="PS50888">
    <property type="entry name" value="BHLH"/>
    <property type="match status" value="1"/>
</dbReference>
<feature type="region of interest" description="Disordered" evidence="7">
    <location>
        <begin position="209"/>
        <end position="305"/>
    </location>
</feature>
<evidence type="ECO:0000256" key="4">
    <source>
        <dbReference type="ARBA" id="ARBA00023125"/>
    </source>
</evidence>
<dbReference type="GO" id="GO:0000981">
    <property type="term" value="F:DNA-binding transcription factor activity, RNA polymerase II-specific"/>
    <property type="evidence" value="ECO:0007669"/>
    <property type="project" value="TreeGrafter"/>
</dbReference>
<evidence type="ECO:0000313" key="10">
    <source>
        <dbReference type="Proteomes" id="UP000233837"/>
    </source>
</evidence>
<dbReference type="InterPro" id="IPR036638">
    <property type="entry name" value="HLH_DNA-bd_sf"/>
</dbReference>
<keyword evidence="3" id="KW-0805">Transcription regulation</keyword>
<keyword evidence="5" id="KW-0804">Transcription</keyword>
<dbReference type="PANTHER" id="PTHR16223">
    <property type="entry name" value="TRANSCRIPTION FACTOR BHLH83-RELATED"/>
    <property type="match status" value="1"/>
</dbReference>
<name>A0A2I0VEV6_9ASPA</name>
<dbReference type="PANTHER" id="PTHR16223:SF320">
    <property type="entry name" value="TRANSCRIPTION FACTOR BHLH84-LIKE"/>
    <property type="match status" value="1"/>
</dbReference>
<dbReference type="GO" id="GO:0046983">
    <property type="term" value="F:protein dimerization activity"/>
    <property type="evidence" value="ECO:0007669"/>
    <property type="project" value="InterPro"/>
</dbReference>
<evidence type="ECO:0000256" key="7">
    <source>
        <dbReference type="SAM" id="MobiDB-lite"/>
    </source>
</evidence>
<evidence type="ECO:0000256" key="5">
    <source>
        <dbReference type="ARBA" id="ARBA00023163"/>
    </source>
</evidence>
<dbReference type="Proteomes" id="UP000233837">
    <property type="component" value="Unassembled WGS sequence"/>
</dbReference>
<evidence type="ECO:0000256" key="2">
    <source>
        <dbReference type="ARBA" id="ARBA00005510"/>
    </source>
</evidence>
<reference evidence="9 10" key="1">
    <citation type="journal article" date="2016" name="Sci. Rep.">
        <title>The Dendrobium catenatum Lindl. genome sequence provides insights into polysaccharide synthase, floral development and adaptive evolution.</title>
        <authorList>
            <person name="Zhang G.Q."/>
            <person name="Xu Q."/>
            <person name="Bian C."/>
            <person name="Tsai W.C."/>
            <person name="Yeh C.M."/>
            <person name="Liu K.W."/>
            <person name="Yoshida K."/>
            <person name="Zhang L.S."/>
            <person name="Chang S.B."/>
            <person name="Chen F."/>
            <person name="Shi Y."/>
            <person name="Su Y.Y."/>
            <person name="Zhang Y.Q."/>
            <person name="Chen L.J."/>
            <person name="Yin Y."/>
            <person name="Lin M."/>
            <person name="Huang H."/>
            <person name="Deng H."/>
            <person name="Wang Z.W."/>
            <person name="Zhu S.L."/>
            <person name="Zhao X."/>
            <person name="Deng C."/>
            <person name="Niu S.C."/>
            <person name="Huang J."/>
            <person name="Wang M."/>
            <person name="Liu G.H."/>
            <person name="Yang H.J."/>
            <person name="Xiao X.J."/>
            <person name="Hsiao Y.Y."/>
            <person name="Wu W.L."/>
            <person name="Chen Y.Y."/>
            <person name="Mitsuda N."/>
            <person name="Ohme-Takagi M."/>
            <person name="Luo Y.B."/>
            <person name="Van de Peer Y."/>
            <person name="Liu Z.J."/>
        </authorList>
    </citation>
    <scope>NUCLEOTIDE SEQUENCE [LARGE SCALE GENOMIC DNA]</scope>
    <source>
        <tissue evidence="9">The whole plant</tissue>
    </source>
</reference>
<dbReference type="InterPro" id="IPR011598">
    <property type="entry name" value="bHLH_dom"/>
</dbReference>
<keyword evidence="10" id="KW-1185">Reference proteome</keyword>
<dbReference type="GO" id="GO:0005634">
    <property type="term" value="C:nucleus"/>
    <property type="evidence" value="ECO:0007669"/>
    <property type="project" value="UniProtKB-SubCell"/>
</dbReference>
<feature type="compositionally biased region" description="Polar residues" evidence="7">
    <location>
        <begin position="250"/>
        <end position="290"/>
    </location>
</feature>
<dbReference type="GO" id="GO:0000978">
    <property type="term" value="F:RNA polymerase II cis-regulatory region sequence-specific DNA binding"/>
    <property type="evidence" value="ECO:0007669"/>
    <property type="project" value="TreeGrafter"/>
</dbReference>
<dbReference type="SUPFAM" id="SSF47459">
    <property type="entry name" value="HLH, helix-loop-helix DNA-binding domain"/>
    <property type="match status" value="1"/>
</dbReference>
<comment type="subcellular location">
    <subcellularLocation>
        <location evidence="1">Nucleus</location>
    </subcellularLocation>
</comment>
<evidence type="ECO:0000313" key="9">
    <source>
        <dbReference type="EMBL" id="PKU61940.1"/>
    </source>
</evidence>
<gene>
    <name evidence="9" type="primary">BHLH84</name>
    <name evidence="9" type="ORF">MA16_Dca023137</name>
</gene>
<evidence type="ECO:0000259" key="8">
    <source>
        <dbReference type="PROSITE" id="PS50888"/>
    </source>
</evidence>